<evidence type="ECO:0000256" key="4">
    <source>
        <dbReference type="SAM" id="MobiDB-lite"/>
    </source>
</evidence>
<dbReference type="PROSITE" id="PS00101">
    <property type="entry name" value="HEXAPEP_TRANSFERASES"/>
    <property type="match status" value="1"/>
</dbReference>
<organism evidence="5 6">
    <name type="scientific">Litorivicinus lipolyticus</name>
    <dbReference type="NCBI Taxonomy" id="418701"/>
    <lineage>
        <taxon>Bacteria</taxon>
        <taxon>Pseudomonadati</taxon>
        <taxon>Pseudomonadota</taxon>
        <taxon>Gammaproteobacteria</taxon>
        <taxon>Oceanospirillales</taxon>
        <taxon>Litorivicinaceae</taxon>
        <taxon>Litorivicinus</taxon>
    </lineage>
</organism>
<dbReference type="EMBL" id="CP045871">
    <property type="protein sequence ID" value="QGG80631.1"/>
    <property type="molecule type" value="Genomic_DNA"/>
</dbReference>
<gene>
    <name evidence="5" type="ORF">GH975_08630</name>
</gene>
<dbReference type="InterPro" id="IPR001451">
    <property type="entry name" value="Hexapep"/>
</dbReference>
<evidence type="ECO:0000256" key="2">
    <source>
        <dbReference type="ARBA" id="ARBA00022737"/>
    </source>
</evidence>
<dbReference type="PANTHER" id="PTHR23416">
    <property type="entry name" value="SIALIC ACID SYNTHASE-RELATED"/>
    <property type="match status" value="1"/>
</dbReference>
<dbReference type="SUPFAM" id="SSF51161">
    <property type="entry name" value="Trimeric LpxA-like enzymes"/>
    <property type="match status" value="1"/>
</dbReference>
<dbReference type="KEGG" id="llp:GH975_08630"/>
<dbReference type="InterPro" id="IPR011004">
    <property type="entry name" value="Trimer_LpxA-like_sf"/>
</dbReference>
<accession>A0A5Q2QE36</accession>
<keyword evidence="2" id="KW-0677">Repeat</keyword>
<evidence type="ECO:0000313" key="6">
    <source>
        <dbReference type="Proteomes" id="UP000388235"/>
    </source>
</evidence>
<dbReference type="Proteomes" id="UP000388235">
    <property type="component" value="Chromosome"/>
</dbReference>
<evidence type="ECO:0000313" key="5">
    <source>
        <dbReference type="EMBL" id="QGG80631.1"/>
    </source>
</evidence>
<dbReference type="InterPro" id="IPR051159">
    <property type="entry name" value="Hexapeptide_acetyltransf"/>
</dbReference>
<dbReference type="PANTHER" id="PTHR23416:SF78">
    <property type="entry name" value="LIPOPOLYSACCHARIDE BIOSYNTHESIS O-ACETYL TRANSFERASE WBBJ-RELATED"/>
    <property type="match status" value="1"/>
</dbReference>
<dbReference type="Gene3D" id="2.160.10.10">
    <property type="entry name" value="Hexapeptide repeat proteins"/>
    <property type="match status" value="1"/>
</dbReference>
<name>A0A5Q2QE36_9GAMM</name>
<dbReference type="AlphaFoldDB" id="A0A5Q2QE36"/>
<sequence length="205" mass="22291">MLRQLKALGITGLIVLARDLLLTKLFFRNARLVRWPFLIRREGEIFIGPGLNTGPRLLLETRSVEAKLVIGKNFVANTDLHIGVIESVTIGNNVLVASGVFISDHSHGSYNPQNSSSPETPPNTRQLVSSPVRIGDNCWIGEKVAILPGVTIGKGTIIGAGSVVTNPIPEYVIAVGNPARVIKKYDPNKKSWKTSHDSSEHDIEV</sequence>
<reference evidence="5 6" key="1">
    <citation type="submission" date="2019-11" db="EMBL/GenBank/DDBJ databases">
        <authorList>
            <person name="Khan S.A."/>
            <person name="Jeon C.O."/>
            <person name="Chun B.H."/>
        </authorList>
    </citation>
    <scope>NUCLEOTIDE SEQUENCE [LARGE SCALE GENOMIC DNA]</scope>
    <source>
        <strain evidence="5 6">IMCC 1097</strain>
    </source>
</reference>
<keyword evidence="1 5" id="KW-0808">Transferase</keyword>
<dbReference type="InterPro" id="IPR018357">
    <property type="entry name" value="Hexapep_transf_CS"/>
</dbReference>
<evidence type="ECO:0000256" key="3">
    <source>
        <dbReference type="ARBA" id="ARBA00023315"/>
    </source>
</evidence>
<dbReference type="RefSeq" id="WP_153714135.1">
    <property type="nucleotide sequence ID" value="NZ_CP045871.1"/>
</dbReference>
<dbReference type="Pfam" id="PF00132">
    <property type="entry name" value="Hexapep"/>
    <property type="match status" value="1"/>
</dbReference>
<dbReference type="OrthoDB" id="9815592at2"/>
<protein>
    <submittedName>
        <fullName evidence="5">Acetyltransferase</fullName>
    </submittedName>
</protein>
<evidence type="ECO:0000256" key="1">
    <source>
        <dbReference type="ARBA" id="ARBA00022679"/>
    </source>
</evidence>
<keyword evidence="3" id="KW-0012">Acyltransferase</keyword>
<dbReference type="GO" id="GO:0016746">
    <property type="term" value="F:acyltransferase activity"/>
    <property type="evidence" value="ECO:0007669"/>
    <property type="project" value="UniProtKB-KW"/>
</dbReference>
<dbReference type="CDD" id="cd04647">
    <property type="entry name" value="LbH_MAT_like"/>
    <property type="match status" value="1"/>
</dbReference>
<feature type="region of interest" description="Disordered" evidence="4">
    <location>
        <begin position="108"/>
        <end position="128"/>
    </location>
</feature>
<keyword evidence="6" id="KW-1185">Reference proteome</keyword>
<proteinExistence type="predicted"/>